<comment type="caution">
    <text evidence="1">The sequence shown here is derived from an EMBL/GenBank/DDBJ whole genome shotgun (WGS) entry which is preliminary data.</text>
</comment>
<gene>
    <name evidence="1" type="ORF">MMYC01_208026</name>
</gene>
<name>A0A175VUD1_9PEZI</name>
<protein>
    <submittedName>
        <fullName evidence="1">Uncharacterized protein</fullName>
    </submittedName>
</protein>
<dbReference type="VEuPathDB" id="FungiDB:MMYC01_208026"/>
<evidence type="ECO:0000313" key="2">
    <source>
        <dbReference type="Proteomes" id="UP000078237"/>
    </source>
</evidence>
<keyword evidence="2" id="KW-1185">Reference proteome</keyword>
<accession>A0A175VUD1</accession>
<dbReference type="Proteomes" id="UP000078237">
    <property type="component" value="Unassembled WGS sequence"/>
</dbReference>
<proteinExistence type="predicted"/>
<dbReference type="EMBL" id="LCTW02000314">
    <property type="protein sequence ID" value="KXX74855.1"/>
    <property type="molecule type" value="Genomic_DNA"/>
</dbReference>
<reference evidence="1 2" key="1">
    <citation type="journal article" date="2016" name="Genome Announc.">
        <title>Genome Sequence of Madurella mycetomatis mm55, Isolated from a Human Mycetoma Case in Sudan.</title>
        <authorList>
            <person name="Smit S."/>
            <person name="Derks M.F."/>
            <person name="Bervoets S."/>
            <person name="Fahal A."/>
            <person name="van Leeuwen W."/>
            <person name="van Belkum A."/>
            <person name="van de Sande W.W."/>
        </authorList>
    </citation>
    <scope>NUCLEOTIDE SEQUENCE [LARGE SCALE GENOMIC DNA]</scope>
    <source>
        <strain evidence="2">mm55</strain>
    </source>
</reference>
<evidence type="ECO:0000313" key="1">
    <source>
        <dbReference type="EMBL" id="KXX74855.1"/>
    </source>
</evidence>
<organism evidence="1 2">
    <name type="scientific">Madurella mycetomatis</name>
    <dbReference type="NCBI Taxonomy" id="100816"/>
    <lineage>
        <taxon>Eukaryota</taxon>
        <taxon>Fungi</taxon>
        <taxon>Dikarya</taxon>
        <taxon>Ascomycota</taxon>
        <taxon>Pezizomycotina</taxon>
        <taxon>Sordariomycetes</taxon>
        <taxon>Sordariomycetidae</taxon>
        <taxon>Sordariales</taxon>
        <taxon>Sordariales incertae sedis</taxon>
        <taxon>Madurella</taxon>
    </lineage>
</organism>
<dbReference type="AlphaFoldDB" id="A0A175VUD1"/>
<sequence length="109" mass="11518">MLDLAPHYRSPKKYGSEVITPTLAHATPDAPSLWTMSARPAASRHLYAPPGRGMGPDEHNPGSRRISVDGTVVSFAHGICGCGSPGSCSGISVTRLVFFALSAFILREP</sequence>